<gene>
    <name evidence="1" type="ORF">GCM10022419_131060</name>
</gene>
<organism evidence="1 2">
    <name type="scientific">Nonomuraea rosea</name>
    <dbReference type="NCBI Taxonomy" id="638574"/>
    <lineage>
        <taxon>Bacteria</taxon>
        <taxon>Bacillati</taxon>
        <taxon>Actinomycetota</taxon>
        <taxon>Actinomycetes</taxon>
        <taxon>Streptosporangiales</taxon>
        <taxon>Streptosporangiaceae</taxon>
        <taxon>Nonomuraea</taxon>
    </lineage>
</organism>
<keyword evidence="2" id="KW-1185">Reference proteome</keyword>
<evidence type="ECO:0000313" key="2">
    <source>
        <dbReference type="Proteomes" id="UP001500630"/>
    </source>
</evidence>
<dbReference type="Proteomes" id="UP001500630">
    <property type="component" value="Unassembled WGS sequence"/>
</dbReference>
<protein>
    <recommendedName>
        <fullName evidence="3">Core-binding (CB) domain-containing protein</fullName>
    </recommendedName>
</protein>
<name>A0ABP7A1N7_9ACTN</name>
<evidence type="ECO:0008006" key="3">
    <source>
        <dbReference type="Google" id="ProtNLM"/>
    </source>
</evidence>
<evidence type="ECO:0000313" key="1">
    <source>
        <dbReference type="EMBL" id="GAA3623179.1"/>
    </source>
</evidence>
<reference evidence="2" key="1">
    <citation type="journal article" date="2019" name="Int. J. Syst. Evol. Microbiol.">
        <title>The Global Catalogue of Microorganisms (GCM) 10K type strain sequencing project: providing services to taxonomists for standard genome sequencing and annotation.</title>
        <authorList>
            <consortium name="The Broad Institute Genomics Platform"/>
            <consortium name="The Broad Institute Genome Sequencing Center for Infectious Disease"/>
            <person name="Wu L."/>
            <person name="Ma J."/>
        </authorList>
    </citation>
    <scope>NUCLEOTIDE SEQUENCE [LARGE SCALE GENOMIC DNA]</scope>
    <source>
        <strain evidence="2">JCM 17326</strain>
    </source>
</reference>
<sequence>MNDSTNLNLAGAITALAAEKRAVGYAYDATERVLARFEAFCRVELPGLGTVTRASAEAWIASARRRGVRSATLQGLAAPVRELARWLGRRGTKAYVLPAGVRPRPVRYVPHIYTDRELAALLARRTAAATVPRPRSGTWSCRCCSGRSAPAACALPKPGCCAPPTSTPVPGSCRSPTPKGGKDRQVPVCGSLRERMAGYRAQVAGQPGWDWFFSGGTAGR</sequence>
<comment type="caution">
    <text evidence="1">The sequence shown here is derived from an EMBL/GenBank/DDBJ whole genome shotgun (WGS) entry which is preliminary data.</text>
</comment>
<dbReference type="EMBL" id="BAABDQ010000069">
    <property type="protein sequence ID" value="GAA3623179.1"/>
    <property type="molecule type" value="Genomic_DNA"/>
</dbReference>
<proteinExistence type="predicted"/>
<accession>A0ABP7A1N7</accession>